<protein>
    <submittedName>
        <fullName evidence="2">Uncharacterized protein</fullName>
    </submittedName>
</protein>
<evidence type="ECO:0000313" key="3">
    <source>
        <dbReference type="Proteomes" id="UP001164929"/>
    </source>
</evidence>
<proteinExistence type="predicted"/>
<evidence type="ECO:0000256" key="1">
    <source>
        <dbReference type="SAM" id="MobiDB-lite"/>
    </source>
</evidence>
<keyword evidence="3" id="KW-1185">Reference proteome</keyword>
<sequence length="27" mass="3093">MENIWKQIEGNETEEKGPQPLPLAARL</sequence>
<comment type="caution">
    <text evidence="2">The sequence shown here is derived from an EMBL/GenBank/DDBJ whole genome shotgun (WGS) entry which is preliminary data.</text>
</comment>
<accession>A0AAD6QMJ9</accession>
<name>A0AAD6QMJ9_9ROSI</name>
<dbReference type="EMBL" id="JAQIZT010000006">
    <property type="protein sequence ID" value="KAJ6993206.1"/>
    <property type="molecule type" value="Genomic_DNA"/>
</dbReference>
<feature type="region of interest" description="Disordered" evidence="1">
    <location>
        <begin position="1"/>
        <end position="27"/>
    </location>
</feature>
<reference evidence="2" key="1">
    <citation type="journal article" date="2023" name="Mol. Ecol. Resour.">
        <title>Chromosome-level genome assembly of a triploid poplar Populus alba 'Berolinensis'.</title>
        <authorList>
            <person name="Chen S."/>
            <person name="Yu Y."/>
            <person name="Wang X."/>
            <person name="Wang S."/>
            <person name="Zhang T."/>
            <person name="Zhou Y."/>
            <person name="He R."/>
            <person name="Meng N."/>
            <person name="Wang Y."/>
            <person name="Liu W."/>
            <person name="Liu Z."/>
            <person name="Liu J."/>
            <person name="Guo Q."/>
            <person name="Huang H."/>
            <person name="Sederoff R.R."/>
            <person name="Wang G."/>
            <person name="Qu G."/>
            <person name="Chen S."/>
        </authorList>
    </citation>
    <scope>NUCLEOTIDE SEQUENCE</scope>
    <source>
        <strain evidence="2">SC-2020</strain>
    </source>
</reference>
<organism evidence="2 3">
    <name type="scientific">Populus alba x Populus x berolinensis</name>
    <dbReference type="NCBI Taxonomy" id="444605"/>
    <lineage>
        <taxon>Eukaryota</taxon>
        <taxon>Viridiplantae</taxon>
        <taxon>Streptophyta</taxon>
        <taxon>Embryophyta</taxon>
        <taxon>Tracheophyta</taxon>
        <taxon>Spermatophyta</taxon>
        <taxon>Magnoliopsida</taxon>
        <taxon>eudicotyledons</taxon>
        <taxon>Gunneridae</taxon>
        <taxon>Pentapetalae</taxon>
        <taxon>rosids</taxon>
        <taxon>fabids</taxon>
        <taxon>Malpighiales</taxon>
        <taxon>Salicaceae</taxon>
        <taxon>Saliceae</taxon>
        <taxon>Populus</taxon>
    </lineage>
</organism>
<evidence type="ECO:0000313" key="2">
    <source>
        <dbReference type="EMBL" id="KAJ6993206.1"/>
    </source>
</evidence>
<dbReference type="AlphaFoldDB" id="A0AAD6QMJ9"/>
<dbReference type="Proteomes" id="UP001164929">
    <property type="component" value="Chromosome 6"/>
</dbReference>
<gene>
    <name evidence="2" type="ORF">NC653_016360</name>
</gene>